<dbReference type="InterPro" id="IPR013108">
    <property type="entry name" value="Amidohydro_3"/>
</dbReference>
<keyword evidence="2" id="KW-0378">Hydrolase</keyword>
<dbReference type="Gene3D" id="3.10.310.70">
    <property type="match status" value="1"/>
</dbReference>
<keyword evidence="3" id="KW-1185">Reference proteome</keyword>
<sequence>MEYLLIEGGKVWTGAGTVEEALLLGGDKVIAVGSKSSVQSHPKAAKAKKIALKGETVIPGMTDSHLHLTAVAKYKVAIDLSDVKSKEEFLQRIKKGAENSTSDSWVYASRLNEAHWDRPALPTREDLDSLNLPNPIVVTRICSHTNVVNTNALEKCGIPLDADIEGAVKGLDGKLNGILHEQAGFNVVEKMKKSLYTQERVTELVAEKCHEIAAYGLTAIHPCGAFSYGLEESLEVYQSLRAANRLSLRVFAYFDFMPNLPISSGLGDDWVKYQGWKTFLDGSLGAATAAFTEPYSDNPESCGLLNHSLDEVKAWLEECQSRGIQAQIHVIGDRALDQALDAIEYVVSKRGTTSHSLPVRLAHTQLCRPDQIKRMASLRVVCDIQPMFLPSDMHMAPSRLGEKRLEMAYPWRSLYDGGLLLTGSSDTPAESINPWTGVWAAVNRTGADGKPEEGWTPKEKLTLEQALKIYTVNPYKAMGYENIGTLEVGKKADVVVLNNDIWGMPTQKLKDVTPQYVFVDGLQSVGDLTDWPTISK</sequence>
<dbReference type="GO" id="GO:0016810">
    <property type="term" value="F:hydrolase activity, acting on carbon-nitrogen (but not peptide) bonds"/>
    <property type="evidence" value="ECO:0007669"/>
    <property type="project" value="InterPro"/>
</dbReference>
<dbReference type="Pfam" id="PF07969">
    <property type="entry name" value="Amidohydro_3"/>
    <property type="match status" value="1"/>
</dbReference>
<dbReference type="InterPro" id="IPR011059">
    <property type="entry name" value="Metal-dep_hydrolase_composite"/>
</dbReference>
<protein>
    <submittedName>
        <fullName evidence="2">Amidohydrolase 3</fullName>
    </submittedName>
</protein>
<dbReference type="KEGG" id="aco:Amico_1758"/>
<dbReference type="Gene3D" id="2.30.40.10">
    <property type="entry name" value="Urease, subunit C, domain 1"/>
    <property type="match status" value="1"/>
</dbReference>
<dbReference type="SUPFAM" id="SSF51338">
    <property type="entry name" value="Composite domain of metallo-dependent hydrolases"/>
    <property type="match status" value="1"/>
</dbReference>
<feature type="domain" description="Amidohydrolase 3" evidence="1">
    <location>
        <begin position="50"/>
        <end position="521"/>
    </location>
</feature>
<evidence type="ECO:0000313" key="2">
    <source>
        <dbReference type="EMBL" id="ADE57871.1"/>
    </source>
</evidence>
<dbReference type="SUPFAM" id="SSF51556">
    <property type="entry name" value="Metallo-dependent hydrolases"/>
    <property type="match status" value="1"/>
</dbReference>
<dbReference type="PANTHER" id="PTHR22642:SF2">
    <property type="entry name" value="PROTEIN LONG AFTER FAR-RED 3"/>
    <property type="match status" value="1"/>
</dbReference>
<dbReference type="EMBL" id="CP001997">
    <property type="protein sequence ID" value="ADE57871.1"/>
    <property type="molecule type" value="Genomic_DNA"/>
</dbReference>
<accession>D5EH39</accession>
<dbReference type="AlphaFoldDB" id="D5EH39"/>
<dbReference type="STRING" id="572547.Amico_1758"/>
<proteinExistence type="predicted"/>
<dbReference type="InterPro" id="IPR033932">
    <property type="entry name" value="YtcJ-like"/>
</dbReference>
<reference evidence="2 3" key="1">
    <citation type="journal article" date="2010" name="Stand. Genomic Sci.">
        <title>Complete genome sequence of Aminobacterium colombiense type strain (ALA-1).</title>
        <authorList>
            <person name="Chertkov O."/>
            <person name="Sikorski J."/>
            <person name="Brambilla E."/>
            <person name="Lapidus A."/>
            <person name="Copeland A."/>
            <person name="Glavina Del Rio T."/>
            <person name="Nolan M."/>
            <person name="Lucas S."/>
            <person name="Tice H."/>
            <person name="Cheng J.F."/>
            <person name="Han C."/>
            <person name="Detter J.C."/>
            <person name="Bruce D."/>
            <person name="Tapia R."/>
            <person name="Goodwin L."/>
            <person name="Pitluck S."/>
            <person name="Liolios K."/>
            <person name="Ivanova N."/>
            <person name="Mavromatis K."/>
            <person name="Ovchinnikova G."/>
            <person name="Pati A."/>
            <person name="Chen A."/>
            <person name="Palaniappan K."/>
            <person name="Land M."/>
            <person name="Hauser L."/>
            <person name="Chang Y.J."/>
            <person name="Jeffries C.D."/>
            <person name="Spring S."/>
            <person name="Rohde M."/>
            <person name="Goker M."/>
            <person name="Bristow J."/>
            <person name="Eisen J.A."/>
            <person name="Markowitz V."/>
            <person name="Hugenholtz P."/>
            <person name="Kyrpides N.C."/>
            <person name="Klenk H.P."/>
        </authorList>
    </citation>
    <scope>NUCLEOTIDE SEQUENCE [LARGE SCALE GENOMIC DNA]</scope>
    <source>
        <strain evidence="3">DSM 12261 / ALA-1</strain>
    </source>
</reference>
<dbReference type="InterPro" id="IPR032466">
    <property type="entry name" value="Metal_Hydrolase"/>
</dbReference>
<organism evidence="2 3">
    <name type="scientific">Aminobacterium colombiense (strain DSM 12261 / ALA-1)</name>
    <dbReference type="NCBI Taxonomy" id="572547"/>
    <lineage>
        <taxon>Bacteria</taxon>
        <taxon>Thermotogati</taxon>
        <taxon>Synergistota</taxon>
        <taxon>Synergistia</taxon>
        <taxon>Synergistales</taxon>
        <taxon>Aminobacteriaceae</taxon>
        <taxon>Aminobacterium</taxon>
    </lineage>
</organism>
<evidence type="ECO:0000259" key="1">
    <source>
        <dbReference type="Pfam" id="PF07969"/>
    </source>
</evidence>
<dbReference type="RefSeq" id="WP_013049133.1">
    <property type="nucleotide sequence ID" value="NC_014011.1"/>
</dbReference>
<gene>
    <name evidence="2" type="ordered locus">Amico_1758</name>
</gene>
<dbReference type="Proteomes" id="UP000002366">
    <property type="component" value="Chromosome"/>
</dbReference>
<dbReference type="eggNOG" id="COG1574">
    <property type="taxonomic scope" value="Bacteria"/>
</dbReference>
<name>D5EH39_AMICL</name>
<evidence type="ECO:0000313" key="3">
    <source>
        <dbReference type="Proteomes" id="UP000002366"/>
    </source>
</evidence>
<dbReference type="PANTHER" id="PTHR22642">
    <property type="entry name" value="IMIDAZOLONEPROPIONASE"/>
    <property type="match status" value="1"/>
</dbReference>
<dbReference type="OrthoDB" id="9767366at2"/>
<dbReference type="Gene3D" id="3.20.20.140">
    <property type="entry name" value="Metal-dependent hydrolases"/>
    <property type="match status" value="1"/>
</dbReference>
<dbReference type="CDD" id="cd01300">
    <property type="entry name" value="YtcJ_like"/>
    <property type="match status" value="1"/>
</dbReference>
<dbReference type="HOGENOM" id="CLU_009942_1_0_0"/>